<dbReference type="InterPro" id="IPR002109">
    <property type="entry name" value="Glutaredoxin"/>
</dbReference>
<keyword evidence="2" id="KW-0813">Transport</keyword>
<keyword evidence="4" id="KW-1015">Disulfide bond</keyword>
<sequence>MGPFDGCPAPWQRFRPLNVKPAKVGPLITYLLLGPVQGLLDPLGEEPCPRLEVGTHLVVRHGARPPGWSFFFFVASFRGDLPCEEAAEGGATGVGTPGEPVLSGAEAPPSSPGCLFQLVAPLFTPTPSSWERSTCSDLFRRQLIQRRSPESDVRKLRTQTEITVKMPPIENDTGKSELKTQIQLLIDSNQVMVFSKSYCPFCVKVKDLFKELKVDCNVVELDLIENGTTYQDMLLEMTGQKTVPNVFINKTHLGGCDKTMQVRAEHAFVHFTRTPGNMGPSSRVEVFNRGSAAPR</sequence>
<evidence type="ECO:0000256" key="5">
    <source>
        <dbReference type="ARBA" id="ARBA00023284"/>
    </source>
</evidence>
<dbReference type="OrthoDB" id="5956163at2759"/>
<evidence type="ECO:0000256" key="3">
    <source>
        <dbReference type="ARBA" id="ARBA00022982"/>
    </source>
</evidence>
<dbReference type="PRINTS" id="PR00160">
    <property type="entry name" value="GLUTAREDOXIN"/>
</dbReference>
<evidence type="ECO:0000259" key="7">
    <source>
        <dbReference type="Pfam" id="PF00462"/>
    </source>
</evidence>
<protein>
    <submittedName>
        <fullName evidence="8">(Atlantic silverside) hypothetical protein</fullName>
    </submittedName>
</protein>
<comment type="caution">
    <text evidence="8">The sequence shown here is derived from an EMBL/GenBank/DDBJ whole genome shotgun (WGS) entry which is preliminary data.</text>
</comment>
<keyword evidence="3" id="KW-0249">Electron transport</keyword>
<keyword evidence="5" id="KW-0676">Redox-active center</keyword>
<evidence type="ECO:0000313" key="9">
    <source>
        <dbReference type="Proteomes" id="UP000677803"/>
    </source>
</evidence>
<dbReference type="PANTHER" id="PTHR45694">
    <property type="entry name" value="GLUTAREDOXIN 2"/>
    <property type="match status" value="1"/>
</dbReference>
<dbReference type="InterPro" id="IPR014025">
    <property type="entry name" value="Glutaredoxin_subgr"/>
</dbReference>
<dbReference type="AlphaFoldDB" id="A0A8S4BHF9"/>
<dbReference type="InterPro" id="IPR036249">
    <property type="entry name" value="Thioredoxin-like_sf"/>
</dbReference>
<evidence type="ECO:0000256" key="4">
    <source>
        <dbReference type="ARBA" id="ARBA00023157"/>
    </source>
</evidence>
<evidence type="ECO:0000256" key="1">
    <source>
        <dbReference type="ARBA" id="ARBA00002549"/>
    </source>
</evidence>
<gene>
    <name evidence="8" type="ORF">MMEN_LOCUS16905</name>
</gene>
<feature type="non-terminal residue" evidence="8">
    <location>
        <position position="1"/>
    </location>
</feature>
<evidence type="ECO:0000256" key="2">
    <source>
        <dbReference type="ARBA" id="ARBA00022448"/>
    </source>
</evidence>
<reference evidence="8" key="1">
    <citation type="submission" date="2021-05" db="EMBL/GenBank/DDBJ databases">
        <authorList>
            <person name="Tigano A."/>
        </authorList>
    </citation>
    <scope>NUCLEOTIDE SEQUENCE</scope>
</reference>
<dbReference type="InterPro" id="IPR011899">
    <property type="entry name" value="Glutaredoxin_euk/vir"/>
</dbReference>
<dbReference type="EMBL" id="CAJRST010035934">
    <property type="protein sequence ID" value="CAG5986508.1"/>
    <property type="molecule type" value="Genomic_DNA"/>
</dbReference>
<dbReference type="GO" id="GO:0034599">
    <property type="term" value="P:cellular response to oxidative stress"/>
    <property type="evidence" value="ECO:0007669"/>
    <property type="project" value="TreeGrafter"/>
</dbReference>
<comment type="function">
    <text evidence="1">Has a glutathione-disulfide oxidoreductase activity in the presence of NADPH and glutathione reductase. Reduces low molecular weight disulfides and proteins.</text>
</comment>
<accession>A0A8S4BHF9</accession>
<keyword evidence="9" id="KW-1185">Reference proteome</keyword>
<dbReference type="InterPro" id="IPR011767">
    <property type="entry name" value="GLR_AS"/>
</dbReference>
<evidence type="ECO:0000256" key="6">
    <source>
        <dbReference type="SAM" id="MobiDB-lite"/>
    </source>
</evidence>
<proteinExistence type="predicted"/>
<dbReference type="CDD" id="cd03419">
    <property type="entry name" value="GRX_GRXh_1_2_like"/>
    <property type="match status" value="1"/>
</dbReference>
<dbReference type="FunFam" id="3.40.30.10:FF:000093">
    <property type="entry name" value="Glutaredoxin 2"/>
    <property type="match status" value="1"/>
</dbReference>
<dbReference type="GO" id="GO:0015038">
    <property type="term" value="F:glutathione disulfide oxidoreductase activity"/>
    <property type="evidence" value="ECO:0007669"/>
    <property type="project" value="TreeGrafter"/>
</dbReference>
<dbReference type="NCBIfam" id="TIGR02180">
    <property type="entry name" value="GRX_euk"/>
    <property type="match status" value="1"/>
</dbReference>
<dbReference type="PROSITE" id="PS51354">
    <property type="entry name" value="GLUTAREDOXIN_2"/>
    <property type="match status" value="1"/>
</dbReference>
<dbReference type="Pfam" id="PF00462">
    <property type="entry name" value="Glutaredoxin"/>
    <property type="match status" value="1"/>
</dbReference>
<feature type="domain" description="Glutaredoxin" evidence="7">
    <location>
        <begin position="191"/>
        <end position="252"/>
    </location>
</feature>
<dbReference type="PANTHER" id="PTHR45694:SF18">
    <property type="entry name" value="GLUTAREDOXIN-1-RELATED"/>
    <property type="match status" value="1"/>
</dbReference>
<evidence type="ECO:0000313" key="8">
    <source>
        <dbReference type="EMBL" id="CAG5986508.1"/>
    </source>
</evidence>
<dbReference type="PROSITE" id="PS00195">
    <property type="entry name" value="GLUTAREDOXIN_1"/>
    <property type="match status" value="1"/>
</dbReference>
<feature type="region of interest" description="Disordered" evidence="6">
    <location>
        <begin position="88"/>
        <end position="108"/>
    </location>
</feature>
<dbReference type="SUPFAM" id="SSF52833">
    <property type="entry name" value="Thioredoxin-like"/>
    <property type="match status" value="1"/>
</dbReference>
<dbReference type="Proteomes" id="UP000677803">
    <property type="component" value="Unassembled WGS sequence"/>
</dbReference>
<organism evidence="8 9">
    <name type="scientific">Menidia menidia</name>
    <name type="common">Atlantic silverside</name>
    <dbReference type="NCBI Taxonomy" id="238744"/>
    <lineage>
        <taxon>Eukaryota</taxon>
        <taxon>Metazoa</taxon>
        <taxon>Chordata</taxon>
        <taxon>Craniata</taxon>
        <taxon>Vertebrata</taxon>
        <taxon>Euteleostomi</taxon>
        <taxon>Actinopterygii</taxon>
        <taxon>Neopterygii</taxon>
        <taxon>Teleostei</taxon>
        <taxon>Neoteleostei</taxon>
        <taxon>Acanthomorphata</taxon>
        <taxon>Ovalentaria</taxon>
        <taxon>Atherinomorphae</taxon>
        <taxon>Atheriniformes</taxon>
        <taxon>Atherinopsidae</taxon>
        <taxon>Menidiinae</taxon>
        <taxon>Menidia</taxon>
    </lineage>
</organism>
<dbReference type="GO" id="GO:0005737">
    <property type="term" value="C:cytoplasm"/>
    <property type="evidence" value="ECO:0007669"/>
    <property type="project" value="TreeGrafter"/>
</dbReference>
<name>A0A8S4BHF9_9TELE</name>
<dbReference type="Gene3D" id="3.40.30.10">
    <property type="entry name" value="Glutaredoxin"/>
    <property type="match status" value="1"/>
</dbReference>